<evidence type="ECO:0000313" key="2">
    <source>
        <dbReference type="EMBL" id="GAA4429252.1"/>
    </source>
</evidence>
<dbReference type="Proteomes" id="UP001501788">
    <property type="component" value="Unassembled WGS sequence"/>
</dbReference>
<gene>
    <name evidence="2" type="ORF">GCM10023090_29080</name>
</gene>
<organism evidence="2 3">
    <name type="scientific">Acidovorax lacteus</name>
    <dbReference type="NCBI Taxonomy" id="1924988"/>
    <lineage>
        <taxon>Bacteria</taxon>
        <taxon>Pseudomonadati</taxon>
        <taxon>Pseudomonadota</taxon>
        <taxon>Betaproteobacteria</taxon>
        <taxon>Burkholderiales</taxon>
        <taxon>Comamonadaceae</taxon>
        <taxon>Acidovorax</taxon>
    </lineage>
</organism>
<evidence type="ECO:0000256" key="1">
    <source>
        <dbReference type="SAM" id="Phobius"/>
    </source>
</evidence>
<keyword evidence="1" id="KW-0472">Membrane</keyword>
<comment type="caution">
    <text evidence="2">The sequence shown here is derived from an EMBL/GenBank/DDBJ whole genome shotgun (WGS) entry which is preliminary data.</text>
</comment>
<keyword evidence="3" id="KW-1185">Reference proteome</keyword>
<keyword evidence="1" id="KW-1133">Transmembrane helix</keyword>
<reference evidence="3" key="1">
    <citation type="journal article" date="2019" name="Int. J. Syst. Evol. Microbiol.">
        <title>The Global Catalogue of Microorganisms (GCM) 10K type strain sequencing project: providing services to taxonomists for standard genome sequencing and annotation.</title>
        <authorList>
            <consortium name="The Broad Institute Genomics Platform"/>
            <consortium name="The Broad Institute Genome Sequencing Center for Infectious Disease"/>
            <person name="Wu L."/>
            <person name="Ma J."/>
        </authorList>
    </citation>
    <scope>NUCLEOTIDE SEQUENCE [LARGE SCALE GENOMIC DNA]</scope>
    <source>
        <strain evidence="3">JCM 31890</strain>
    </source>
</reference>
<sequence length="62" mass="6609">MHNPTTPPPAAPALVTPATGRAALWWRWLGGLLAVLACLAVFGLYTAPGFMVQLADQVWACF</sequence>
<dbReference type="RefSeq" id="WP_345066775.1">
    <property type="nucleotide sequence ID" value="NZ_BAABEX010000029.1"/>
</dbReference>
<proteinExistence type="predicted"/>
<name>A0ABP8LHN3_9BURK</name>
<keyword evidence="1" id="KW-0812">Transmembrane</keyword>
<protein>
    <submittedName>
        <fullName evidence="2">Uncharacterized protein</fullName>
    </submittedName>
</protein>
<feature type="transmembrane region" description="Helical" evidence="1">
    <location>
        <begin position="25"/>
        <end position="45"/>
    </location>
</feature>
<accession>A0ABP8LHN3</accession>
<evidence type="ECO:0000313" key="3">
    <source>
        <dbReference type="Proteomes" id="UP001501788"/>
    </source>
</evidence>
<dbReference type="EMBL" id="BAABEX010000029">
    <property type="protein sequence ID" value="GAA4429252.1"/>
    <property type="molecule type" value="Genomic_DNA"/>
</dbReference>